<dbReference type="CDD" id="cd10518">
    <property type="entry name" value="SET_SETD1-like"/>
    <property type="match status" value="1"/>
</dbReference>
<dbReference type="InterPro" id="IPR001214">
    <property type="entry name" value="SET_dom"/>
</dbReference>
<dbReference type="Pfam" id="PF13832">
    <property type="entry name" value="zf-HC5HC2H_2"/>
    <property type="match status" value="1"/>
</dbReference>
<dbReference type="Pfam" id="PF13831">
    <property type="entry name" value="PHD_2"/>
    <property type="match status" value="1"/>
</dbReference>
<dbReference type="PANTHER" id="PTHR45838">
    <property type="entry name" value="HISTONE-LYSINE-N-METHYLTRANSFERASE 2 KMT2 FAMILY MEMBER"/>
    <property type="match status" value="1"/>
</dbReference>
<keyword evidence="3 9" id="KW-0863">Zinc-finger</keyword>
<accession>A0A8K0H808</accession>
<dbReference type="CDD" id="cd15571">
    <property type="entry name" value="ePHD"/>
    <property type="match status" value="1"/>
</dbReference>
<sequence>MGSPRPVMQSLRHLVGELHLRSRSHERREASLTASMTMEQIFKGTKEFKKEVFGMVQLELNQFGLTDIQRRRQTELREGQTLRNAQKIGAETRVVSSQREGQGKKEEIKVKTEVKVFENESEAEVVAANSELAKKKAGWAKEAQVAGQSLRSIPMLCVASSLRLTSGPALMEAARSIHHERTCRSLQDVAAVVQDCVQEQTGMVPRAWMVSDHSTFLSKVNETKLYSQSTAHGLPDSPTRHQITHPTACIRSIHYTRQRVNVCPAQFCGLPRSTIPQSGAPSLKALLLALQHHSSVLSLQQKLRILQSFWEMENSWQVKCGSTLQSSTPSLTSSSSQELRNQTEINTGCYIYPHGQQDLRTSMLGRAHDPSFPNNSHRMGHANPGNSFLSLLSGPPSLLQCDFQELSNPKPLCTPGKLMTDNSSVLVNAIGSRIPLTFSGLPSENLSDHNLQHGADFFPTISYRAMTSSNCTSNSVLPDCQSSDLDKAVVHCMVPGNDKVKGSFSLSGEWHSTCPAIAHKACGTRVQTSQMKSLEANSSTSNQSSSFMSGCPRVFCLGTGGCLLLSNTGLLGIVCSCHCFHMSVSKFCEHSGLYGVNPGDAVRVDGGETIAQWRKFYFQKFGIRVPDDQSDWDWPEGLSATAAGLVKSRATTSNISSNFSHLVHSSEGLVKSAQLLDNVGLSKNFVTDQNMVIDAFQNKQKMNLLGNSDILIKGMIGTSQSNVQAMADNQIMECPISQCSTTSKFVRNGSQYGGQSISGYVDSVLKNGNSFLSYPALQELRTVSKESGFSMVNMQNSVFAGRDAAASNIELKLGQPCQSSQNTGNSDLLSLGSQLLGTLVNPPKSVFPEQILHNNNYREKVEFGKNLYFATGSSGPNIKRERNHLNLGNCASGVGNSIDAGRPEKLRGNMVQNSAVSLLANSKTPPENSMCTKANDNLFIGTQHIMPNMQYSGSFPGENGLERQSQIFELGCRGLTDKAKGVDFITDGYYFVKDSGFRIHKEMEISGSNPHFPDPCGNSCHSHQFSSVALEVPDARKKYSSQENVPFHGGCGEVDLVNHRSSAVHMGSGLILPSQAVSKGIPTSTYLLDRTSALSKEESIGVNGHLLDDNLRLLALRQILDLSKQQNALSSLGMNKGEGKYDSPSYAQHSLAELSVPGEQWHGSGLTIERDVSEAAVKARVSGATCRFIGDKGMNSCCDFSTITQGISLHPKEMAVQSQLSNDPLRKEQPSMRSDKNIAGSSKHDKCNCRKPCFQQSCDCKVTNYFGRNFESREMGTINGEASVICGSKFAKIHNTPNDKDISLDQRGLEHKLHKNIVSHSSQWRDVPSKGKVVFDVMRADCSSNVFDGRRCDVSQHRDISAKCFNGTMHVMKPLKENEISNISSGCSAPAVSQVSVEVNNTDSCSADAANSGYVSKLVVDEGSGIDKCWSSDDAHGSERSSEFLGTNCKTIMKESGSSKNLNHQASRSLLDELKLINSLTWKKGETQIQTGFAIQNKDNLPQKFERGLKTGKRKRDFSSLLHCENPKHTGNAELPSCSSKTIQILSSSSQGKTHEACLNQRSSERKLLVLPSARKLPRKRDLHKLYTDVEEKFVRCAEQYAGAETSEIHELLGGKKCKMDYTCAFGQARVQEPTHEGTGVTRKYNSVGCMKSSSWQVNVCQRKSRPMVCGKYGELSDGKQVGVMPKPAKILSLSRILKVAKRCTLPQNQKPKLTYVRELQETSNDGTEESNDGTEVYCDEFHPVKTEKESTIPIFTDYGSINHDTKEGMKNECSSEDNKFAEELLMLEEERRDKSKKSCGKVHTVVHCQSKLKFKGVRKRSIYELTVNGKNPCSKRCSLLKDSKCFPKMKAGKLLRKDGDRKLEVCEAVAEKSPQVQRCSSLLNSDAFCCVCGGSNRDEFNYLLECSQCSIKVHQACYGVSRVPKGLWYCRPCHTNSKDIACVLCGYGGGAMTRALQSRAIVKTLLRAWNIEAECRPKSKLSSVKTMQNELSRLHSSGSGHEEGTSHSAFETESIEPLASTVCKMDRAYNLDVEQNSPLVNKLKVKNNITAGSLDSTTKQWVHMVCALWTPGTRCPNVDTMSAFDVSGASRPRTDVVCSICYRAGGSCIQCRVIDCNVQFHPWCAHQKGLLQSEVEGVDNENVGFYGRCMLHATHPMCETDLDPADFKTGCSGIDEFTCARTEGYKGRKRDGFWHNYYGQSKGKSGCLVPQEQLNAWIHINGQKSCAQGLPKLPVSDVEHDCRKEYARYKQMKGWKHLVVYKSGIHALGLYTSRFISRGEMVVEYVGEIVGQRVADKRENEYQSGRKLQYKSACYFFRIDKEHIIDATCKGGIARFVNHSCLPNCVAKVIPVRNEKKVVFFAERDIFPGEEITYDYHFNHEDEGKPFSKIQRTSCGHMYCKNKGK</sequence>
<dbReference type="GO" id="GO:0035097">
    <property type="term" value="C:histone methyltransferase complex"/>
    <property type="evidence" value="ECO:0007669"/>
    <property type="project" value="TreeGrafter"/>
</dbReference>
<feature type="domain" description="PHD-type" evidence="11">
    <location>
        <begin position="1887"/>
        <end position="1937"/>
    </location>
</feature>
<dbReference type="SMART" id="SM00317">
    <property type="entry name" value="SET"/>
    <property type="match status" value="1"/>
</dbReference>
<keyword evidence="6" id="KW-0805">Transcription regulation</keyword>
<dbReference type="Proteomes" id="UP000796880">
    <property type="component" value="Unassembled WGS sequence"/>
</dbReference>
<dbReference type="InterPro" id="IPR032308">
    <property type="entry name" value="TDBD"/>
</dbReference>
<keyword evidence="2" id="KW-0479">Metal-binding</keyword>
<dbReference type="PROSITE" id="PS50016">
    <property type="entry name" value="ZF_PHD_2"/>
    <property type="match status" value="1"/>
</dbReference>
<dbReference type="InterPro" id="IPR013083">
    <property type="entry name" value="Znf_RING/FYVE/PHD"/>
</dbReference>
<evidence type="ECO:0000256" key="6">
    <source>
        <dbReference type="ARBA" id="ARBA00023015"/>
    </source>
</evidence>
<name>A0A8K0H808_9ROSA</name>
<evidence type="ECO:0000256" key="9">
    <source>
        <dbReference type="PROSITE-ProRule" id="PRU00146"/>
    </source>
</evidence>
<organism evidence="14 15">
    <name type="scientific">Rhamnella rubrinervis</name>
    <dbReference type="NCBI Taxonomy" id="2594499"/>
    <lineage>
        <taxon>Eukaryota</taxon>
        <taxon>Viridiplantae</taxon>
        <taxon>Streptophyta</taxon>
        <taxon>Embryophyta</taxon>
        <taxon>Tracheophyta</taxon>
        <taxon>Spermatophyta</taxon>
        <taxon>Magnoliopsida</taxon>
        <taxon>eudicotyledons</taxon>
        <taxon>Gunneridae</taxon>
        <taxon>Pentapetalae</taxon>
        <taxon>rosids</taxon>
        <taxon>fabids</taxon>
        <taxon>Rosales</taxon>
        <taxon>Rhamnaceae</taxon>
        <taxon>rhamnoid group</taxon>
        <taxon>Rhamneae</taxon>
        <taxon>Rhamnella</taxon>
    </lineage>
</organism>
<dbReference type="OrthoDB" id="308383at2759"/>
<dbReference type="InterPro" id="IPR046341">
    <property type="entry name" value="SET_dom_sf"/>
</dbReference>
<feature type="domain" description="PHD-type" evidence="13">
    <location>
        <begin position="2040"/>
        <end position="2154"/>
    </location>
</feature>
<dbReference type="Gene3D" id="3.30.40.10">
    <property type="entry name" value="Zinc/RING finger domain, C3HC4 (zinc finger)"/>
    <property type="match status" value="2"/>
</dbReference>
<evidence type="ECO:0000259" key="11">
    <source>
        <dbReference type="PROSITE" id="PS50016"/>
    </source>
</evidence>
<feature type="region of interest" description="Disordered" evidence="10">
    <location>
        <begin position="1216"/>
        <end position="1239"/>
    </location>
</feature>
<dbReference type="GO" id="GO:0008270">
    <property type="term" value="F:zinc ion binding"/>
    <property type="evidence" value="ECO:0007669"/>
    <property type="project" value="UniProtKB-KW"/>
</dbReference>
<evidence type="ECO:0000256" key="2">
    <source>
        <dbReference type="ARBA" id="ARBA00022723"/>
    </source>
</evidence>
<dbReference type="SUPFAM" id="SSF82199">
    <property type="entry name" value="SET domain"/>
    <property type="match status" value="1"/>
</dbReference>
<evidence type="ECO:0000313" key="14">
    <source>
        <dbReference type="EMBL" id="KAF3447073.1"/>
    </source>
</evidence>
<protein>
    <submittedName>
        <fullName evidence="14">Uncharacterized protein</fullName>
    </submittedName>
</protein>
<keyword evidence="5" id="KW-0156">Chromatin regulator</keyword>
<dbReference type="Pfam" id="PF00856">
    <property type="entry name" value="SET"/>
    <property type="match status" value="1"/>
</dbReference>
<dbReference type="PROSITE" id="PS51805">
    <property type="entry name" value="EPHD"/>
    <property type="match status" value="1"/>
</dbReference>
<dbReference type="PROSITE" id="PS50280">
    <property type="entry name" value="SET"/>
    <property type="match status" value="1"/>
</dbReference>
<dbReference type="PANTHER" id="PTHR45838:SF4">
    <property type="entry name" value="HISTONE-LYSINE N-METHYLTRANSFERASE TRITHORAX"/>
    <property type="match status" value="1"/>
</dbReference>
<evidence type="ECO:0000259" key="12">
    <source>
        <dbReference type="PROSITE" id="PS50280"/>
    </source>
</evidence>
<dbReference type="InterPro" id="IPR019787">
    <property type="entry name" value="Znf_PHD-finger"/>
</dbReference>
<keyword evidence="7" id="KW-0804">Transcription</keyword>
<dbReference type="GO" id="GO:0045893">
    <property type="term" value="P:positive regulation of DNA-templated transcription"/>
    <property type="evidence" value="ECO:0007669"/>
    <property type="project" value="TreeGrafter"/>
</dbReference>
<dbReference type="InterPro" id="IPR034732">
    <property type="entry name" value="EPHD"/>
</dbReference>
<proteinExistence type="predicted"/>
<evidence type="ECO:0000259" key="13">
    <source>
        <dbReference type="PROSITE" id="PS51805"/>
    </source>
</evidence>
<reference evidence="14" key="1">
    <citation type="submission" date="2020-03" db="EMBL/GenBank/DDBJ databases">
        <title>A high-quality chromosome-level genome assembly of a woody plant with both climbing and erect habits, Rhamnella rubrinervis.</title>
        <authorList>
            <person name="Lu Z."/>
            <person name="Yang Y."/>
            <person name="Zhu X."/>
            <person name="Sun Y."/>
        </authorList>
    </citation>
    <scope>NUCLEOTIDE SEQUENCE</scope>
    <source>
        <strain evidence="14">BYM</strain>
        <tissue evidence="14">Leaf</tissue>
    </source>
</reference>
<dbReference type="Gene3D" id="2.170.270.10">
    <property type="entry name" value="SET domain"/>
    <property type="match status" value="1"/>
</dbReference>
<keyword evidence="15" id="KW-1185">Reference proteome</keyword>
<evidence type="ECO:0000256" key="8">
    <source>
        <dbReference type="ARBA" id="ARBA00023242"/>
    </source>
</evidence>
<dbReference type="Pfam" id="PF16135">
    <property type="entry name" value="TDBD"/>
    <property type="match status" value="1"/>
</dbReference>
<evidence type="ECO:0000256" key="3">
    <source>
        <dbReference type="ARBA" id="ARBA00022771"/>
    </source>
</evidence>
<evidence type="ECO:0000256" key="5">
    <source>
        <dbReference type="ARBA" id="ARBA00022853"/>
    </source>
</evidence>
<dbReference type="InterPro" id="IPR001965">
    <property type="entry name" value="Znf_PHD"/>
</dbReference>
<dbReference type="InterPro" id="IPR011011">
    <property type="entry name" value="Znf_FYVE_PHD"/>
</dbReference>
<feature type="domain" description="SET" evidence="12">
    <location>
        <begin position="2257"/>
        <end position="2378"/>
    </location>
</feature>
<dbReference type="GO" id="GO:0042800">
    <property type="term" value="F:histone H3K4 methyltransferase activity"/>
    <property type="evidence" value="ECO:0007669"/>
    <property type="project" value="TreeGrafter"/>
</dbReference>
<comment type="subcellular location">
    <subcellularLocation>
        <location evidence="1">Nucleus</location>
    </subcellularLocation>
</comment>
<keyword evidence="8" id="KW-0539">Nucleus</keyword>
<evidence type="ECO:0000256" key="1">
    <source>
        <dbReference type="ARBA" id="ARBA00004123"/>
    </source>
</evidence>
<evidence type="ECO:0000313" key="15">
    <source>
        <dbReference type="Proteomes" id="UP000796880"/>
    </source>
</evidence>
<comment type="caution">
    <text evidence="14">The sequence shown here is derived from an EMBL/GenBank/DDBJ whole genome shotgun (WGS) entry which is preliminary data.</text>
</comment>
<gene>
    <name evidence="14" type="ORF">FNV43_RR12253</name>
</gene>
<dbReference type="EMBL" id="VOIH02000005">
    <property type="protein sequence ID" value="KAF3447073.1"/>
    <property type="molecule type" value="Genomic_DNA"/>
</dbReference>
<feature type="compositionally biased region" description="Basic and acidic residues" evidence="10">
    <location>
        <begin position="1224"/>
        <end position="1239"/>
    </location>
</feature>
<evidence type="ECO:0000256" key="7">
    <source>
        <dbReference type="ARBA" id="ARBA00023163"/>
    </source>
</evidence>
<dbReference type="SMART" id="SM00249">
    <property type="entry name" value="PHD"/>
    <property type="match status" value="2"/>
</dbReference>
<evidence type="ECO:0000256" key="10">
    <source>
        <dbReference type="SAM" id="MobiDB-lite"/>
    </source>
</evidence>
<keyword evidence="4" id="KW-0862">Zinc</keyword>
<dbReference type="SUPFAM" id="SSF57903">
    <property type="entry name" value="FYVE/PHD zinc finger"/>
    <property type="match status" value="1"/>
</dbReference>
<evidence type="ECO:0000256" key="4">
    <source>
        <dbReference type="ARBA" id="ARBA00022833"/>
    </source>
</evidence>